<keyword evidence="3" id="KW-1185">Reference proteome</keyword>
<dbReference type="InterPro" id="IPR029045">
    <property type="entry name" value="ClpP/crotonase-like_dom_sf"/>
</dbReference>
<dbReference type="Gene3D" id="3.90.226.10">
    <property type="entry name" value="2-enoyl-CoA Hydratase, Chain A, domain 1"/>
    <property type="match status" value="1"/>
</dbReference>
<dbReference type="Pfam" id="PF00378">
    <property type="entry name" value="ECH_1"/>
    <property type="match status" value="1"/>
</dbReference>
<evidence type="ECO:0000313" key="2">
    <source>
        <dbReference type="EMBL" id="KAA6440577.1"/>
    </source>
</evidence>
<protein>
    <submittedName>
        <fullName evidence="2">Enoyl-CoA hydratase</fullName>
    </submittedName>
</protein>
<dbReference type="InterPro" id="IPR001753">
    <property type="entry name" value="Enoyl-CoA_hydra/iso"/>
</dbReference>
<dbReference type="PANTHER" id="PTHR42964:SF1">
    <property type="entry name" value="POLYKETIDE BIOSYNTHESIS ENOYL-COA HYDRATASE PKSH-RELATED"/>
    <property type="match status" value="1"/>
</dbReference>
<dbReference type="SUPFAM" id="SSF52096">
    <property type="entry name" value="ClpP/crotonase"/>
    <property type="match status" value="1"/>
</dbReference>
<dbReference type="OrthoDB" id="9775794at2"/>
<sequence>MRFYTEEDVQSFDAVRFLYIKTSLADHIFTITLNRPHKRNAFTPSMAAEITFALAFAHYHSDVRCVIINAEGPVFCAGADLNAFHDLSANTENTSLPAAREEIRLGDAFAGLLKPSIAQVEGAVIAGGFLIICGCTFVICTNECTFSLPEVKRGIWPMQVMASLLNIIPPRKVLEMAITGKTYNADEAFRAGLVTSVTEKESIAEQVKTLAAEICRNAPLAIQSGMEALMKLKHIPQNEQHAFLKAQLDHLLQTEDAKEGTMAFKEKRSPVWKGK</sequence>
<comment type="similarity">
    <text evidence="1">Belongs to the enoyl-CoA hydratase/isomerase family.</text>
</comment>
<dbReference type="InterPro" id="IPR051683">
    <property type="entry name" value="Enoyl-CoA_Hydratase/Isomerase"/>
</dbReference>
<dbReference type="PANTHER" id="PTHR42964">
    <property type="entry name" value="ENOYL-COA HYDRATASE"/>
    <property type="match status" value="1"/>
</dbReference>
<reference evidence="2 3" key="1">
    <citation type="submission" date="2019-05" db="EMBL/GenBank/DDBJ databases">
        <authorList>
            <person name="Qu J.-H."/>
        </authorList>
    </citation>
    <scope>NUCLEOTIDE SEQUENCE [LARGE SCALE GENOMIC DNA]</scope>
    <source>
        <strain evidence="2 3">NS28</strain>
    </source>
</reference>
<evidence type="ECO:0000313" key="3">
    <source>
        <dbReference type="Proteomes" id="UP000323994"/>
    </source>
</evidence>
<dbReference type="AlphaFoldDB" id="A0A5M8QWD2"/>
<name>A0A5M8QWD2_9BACT</name>
<accession>A0A5M8QWD2</accession>
<dbReference type="CDD" id="cd06558">
    <property type="entry name" value="crotonase-like"/>
    <property type="match status" value="1"/>
</dbReference>
<organism evidence="2 3">
    <name type="scientific">Dyadobacter flavalbus</name>
    <dbReference type="NCBI Taxonomy" id="2579942"/>
    <lineage>
        <taxon>Bacteria</taxon>
        <taxon>Pseudomonadati</taxon>
        <taxon>Bacteroidota</taxon>
        <taxon>Cytophagia</taxon>
        <taxon>Cytophagales</taxon>
        <taxon>Spirosomataceae</taxon>
        <taxon>Dyadobacter</taxon>
    </lineage>
</organism>
<proteinExistence type="inferred from homology"/>
<dbReference type="RefSeq" id="WP_139011571.1">
    <property type="nucleotide sequence ID" value="NZ_VBSN01000027.1"/>
</dbReference>
<dbReference type="Gene3D" id="1.10.12.10">
    <property type="entry name" value="Lyase 2-enoyl-coa Hydratase, Chain A, domain 2"/>
    <property type="match status" value="1"/>
</dbReference>
<dbReference type="GO" id="GO:0003824">
    <property type="term" value="F:catalytic activity"/>
    <property type="evidence" value="ECO:0007669"/>
    <property type="project" value="UniProtKB-ARBA"/>
</dbReference>
<dbReference type="InterPro" id="IPR014748">
    <property type="entry name" value="Enoyl-CoA_hydra_C"/>
</dbReference>
<dbReference type="Proteomes" id="UP000323994">
    <property type="component" value="Unassembled WGS sequence"/>
</dbReference>
<gene>
    <name evidence="2" type="ORF">FEM33_08295</name>
</gene>
<comment type="caution">
    <text evidence="2">The sequence shown here is derived from an EMBL/GenBank/DDBJ whole genome shotgun (WGS) entry which is preliminary data.</text>
</comment>
<dbReference type="EMBL" id="VBSN01000027">
    <property type="protein sequence ID" value="KAA6440577.1"/>
    <property type="molecule type" value="Genomic_DNA"/>
</dbReference>
<evidence type="ECO:0000256" key="1">
    <source>
        <dbReference type="ARBA" id="ARBA00005254"/>
    </source>
</evidence>